<dbReference type="PANTHER" id="PTHR43022:SF1">
    <property type="entry name" value="PROTEIN SMF"/>
    <property type="match status" value="1"/>
</dbReference>
<feature type="domain" description="Smf/DprA SLOG" evidence="2">
    <location>
        <begin position="86"/>
        <end position="294"/>
    </location>
</feature>
<dbReference type="InterPro" id="IPR041614">
    <property type="entry name" value="DprA_WH"/>
</dbReference>
<dbReference type="InterPro" id="IPR003488">
    <property type="entry name" value="DprA"/>
</dbReference>
<organism evidence="4 5">
    <name type="scientific">Rhodobacter calidifons</name>
    <dbReference type="NCBI Taxonomy" id="2715277"/>
    <lineage>
        <taxon>Bacteria</taxon>
        <taxon>Pseudomonadati</taxon>
        <taxon>Pseudomonadota</taxon>
        <taxon>Alphaproteobacteria</taxon>
        <taxon>Rhodobacterales</taxon>
        <taxon>Rhodobacter group</taxon>
        <taxon>Rhodobacter</taxon>
    </lineage>
</organism>
<evidence type="ECO:0000259" key="2">
    <source>
        <dbReference type="Pfam" id="PF02481"/>
    </source>
</evidence>
<dbReference type="Proteomes" id="UP001515660">
    <property type="component" value="Unassembled WGS sequence"/>
</dbReference>
<dbReference type="Pfam" id="PF17782">
    <property type="entry name" value="WHD_DprA"/>
    <property type="match status" value="1"/>
</dbReference>
<reference evidence="4 5" key="1">
    <citation type="journal article" date="2022" name="Microorganisms">
        <title>Genome Sequence and Characterization of a Xanthorhodopsin-Containing, Aerobic Anoxygenic Phototrophic Rhodobacter Species, Isolated from Mesophilic Conditions at Yellowstone National Park.</title>
        <authorList>
            <person name="Kyndt J.A."/>
            <person name="Robertson S."/>
            <person name="Shoffstall I.B."/>
            <person name="Ramaley R.F."/>
            <person name="Meyer T.E."/>
        </authorList>
    </citation>
    <scope>NUCLEOTIDE SEQUENCE [LARGE SCALE GENOMIC DNA]</scope>
    <source>
        <strain evidence="4 5">M37P</strain>
    </source>
</reference>
<dbReference type="Gene3D" id="3.40.50.450">
    <property type="match status" value="1"/>
</dbReference>
<dbReference type="Pfam" id="PF02481">
    <property type="entry name" value="DNA_processg_A"/>
    <property type="match status" value="1"/>
</dbReference>
<dbReference type="NCBIfam" id="TIGR00732">
    <property type="entry name" value="dprA"/>
    <property type="match status" value="1"/>
</dbReference>
<protein>
    <submittedName>
        <fullName evidence="4">DNA-protecting protein DprA</fullName>
    </submittedName>
</protein>
<dbReference type="PANTHER" id="PTHR43022">
    <property type="entry name" value="PROTEIN SMF"/>
    <property type="match status" value="1"/>
</dbReference>
<evidence type="ECO:0000259" key="3">
    <source>
        <dbReference type="Pfam" id="PF17782"/>
    </source>
</evidence>
<comment type="similarity">
    <text evidence="1">Belongs to the DprA/Smf family.</text>
</comment>
<dbReference type="EMBL" id="JAANHS010000009">
    <property type="protein sequence ID" value="NHB77544.1"/>
    <property type="molecule type" value="Genomic_DNA"/>
</dbReference>
<dbReference type="Gene3D" id="1.10.10.10">
    <property type="entry name" value="Winged helix-like DNA-binding domain superfamily/Winged helix DNA-binding domain"/>
    <property type="match status" value="1"/>
</dbReference>
<evidence type="ECO:0000256" key="1">
    <source>
        <dbReference type="ARBA" id="ARBA00006525"/>
    </source>
</evidence>
<dbReference type="InterPro" id="IPR057666">
    <property type="entry name" value="DrpA_SLOG"/>
</dbReference>
<gene>
    <name evidence="4" type="primary">dprA</name>
    <name evidence="4" type="ORF">G8O29_12465</name>
</gene>
<evidence type="ECO:0000313" key="4">
    <source>
        <dbReference type="EMBL" id="NHB77544.1"/>
    </source>
</evidence>
<dbReference type="Pfam" id="PF21102">
    <property type="entry name" value="DprA_N"/>
    <property type="match status" value="1"/>
</dbReference>
<dbReference type="InterPro" id="IPR036388">
    <property type="entry name" value="WH-like_DNA-bd_sf"/>
</dbReference>
<evidence type="ECO:0000313" key="5">
    <source>
        <dbReference type="Proteomes" id="UP001515660"/>
    </source>
</evidence>
<feature type="domain" description="DprA winged helix" evidence="3">
    <location>
        <begin position="316"/>
        <end position="375"/>
    </location>
</feature>
<proteinExistence type="inferred from homology"/>
<name>A0ABX0G8I2_9RHOB</name>
<dbReference type="SUPFAM" id="SSF102405">
    <property type="entry name" value="MCP/YpsA-like"/>
    <property type="match status" value="1"/>
</dbReference>
<sequence length="381" mass="40117">MADGQLANHSCALTVEDRRDRLRLARSRRVGAVTWHRLMAEHGSARAALAALPGIAAAAGVEDYEVCPMGVVLAEERQGLAAGARLLVHGEADYPRALSDIPDAPPVLWVRGDVSLLHRPAIGMVGARNASSLGMRMARRLGQGLSEAGFTVVSGLARGIDTAAHEAALEGEGRTVAVMAGGIDVIYPAENDGLARLIDERGCRISEHPPGLEPQARHFPLRNRIVAGLSRAVVVVEAASKSGSLITAKAALDYGREVMAVPGHPFDARASGCNGLIRDGALLVRGPQDVLEALGAPTDARPEPVMQLAPLPGPEAPQRPLKDVALLHSMILNRLGPSPLAEDQLLRDLKVTSAQLAPELLSLELEGRIARQPGGLLARVD</sequence>
<comment type="caution">
    <text evidence="4">The sequence shown here is derived from an EMBL/GenBank/DDBJ whole genome shotgun (WGS) entry which is preliminary data.</text>
</comment>
<keyword evidence="5" id="KW-1185">Reference proteome</keyword>
<accession>A0ABX0G8I2</accession>